<sequence>MGKNVKRCFTLLLAFSILFVSTSQVLASGYSRTIKSEEQLLNELKVEKEETLDERFEIVESNIRGLESSSSYYAANGITK</sequence>
<gene>
    <name evidence="3" type="ORF">K234311028_p10450</name>
</gene>
<feature type="coiled-coil region" evidence="1">
    <location>
        <begin position="27"/>
        <end position="54"/>
    </location>
</feature>
<geneLocation type="plasmid" evidence="3 4">
    <name>pKHSU-234311-028-1</name>
</geneLocation>
<reference evidence="3 4" key="1">
    <citation type="submission" date="2022-09" db="EMBL/GenBank/DDBJ databases">
        <title>complete genome sequences of Clostridium tetani str. KHSU-234311-028 isolated from soil.</title>
        <authorList>
            <person name="Sekizuka T."/>
            <person name="Shitada C."/>
            <person name="Takahashi M."/>
            <person name="Kuroda M."/>
        </authorList>
    </citation>
    <scope>NUCLEOTIDE SEQUENCE [LARGE SCALE GENOMIC DNA]</scope>
    <source>
        <strain evidence="3 4">KHSU-234311-028</strain>
        <plasmid evidence="3 4">pKHSU-234311-028-1</plasmid>
    </source>
</reference>
<dbReference type="AlphaFoldDB" id="A0ABC8EGL1"/>
<proteinExistence type="predicted"/>
<name>A0ABC8EGL1_CLOTA</name>
<evidence type="ECO:0000313" key="4">
    <source>
        <dbReference type="Proteomes" id="UP001321763"/>
    </source>
</evidence>
<protein>
    <submittedName>
        <fullName evidence="3">Uncharacterized protein</fullName>
    </submittedName>
</protein>
<feature type="signal peptide" evidence="2">
    <location>
        <begin position="1"/>
        <end position="27"/>
    </location>
</feature>
<organism evidence="3 4">
    <name type="scientific">Clostridium tetani</name>
    <dbReference type="NCBI Taxonomy" id="1513"/>
    <lineage>
        <taxon>Bacteria</taxon>
        <taxon>Bacillati</taxon>
        <taxon>Bacillota</taxon>
        <taxon>Clostridia</taxon>
        <taxon>Eubacteriales</taxon>
        <taxon>Clostridiaceae</taxon>
        <taxon>Clostridium</taxon>
    </lineage>
</organism>
<feature type="chain" id="PRO_5044754848" evidence="2">
    <location>
        <begin position="28"/>
        <end position="80"/>
    </location>
</feature>
<dbReference type="Proteomes" id="UP001321763">
    <property type="component" value="Plasmid pKHSU-234311-028-1"/>
</dbReference>
<accession>A0ABC8EGL1</accession>
<keyword evidence="1" id="KW-0175">Coiled coil</keyword>
<dbReference type="RefSeq" id="WP_317725066.1">
    <property type="nucleotide sequence ID" value="NZ_AP026819.1"/>
</dbReference>
<evidence type="ECO:0000313" key="3">
    <source>
        <dbReference type="EMBL" id="BDR82486.1"/>
    </source>
</evidence>
<dbReference type="EMBL" id="AP026819">
    <property type="protein sequence ID" value="BDR82486.1"/>
    <property type="molecule type" value="Genomic_DNA"/>
</dbReference>
<keyword evidence="3" id="KW-0614">Plasmid</keyword>
<keyword evidence="2" id="KW-0732">Signal</keyword>
<evidence type="ECO:0000256" key="1">
    <source>
        <dbReference type="SAM" id="Coils"/>
    </source>
</evidence>
<evidence type="ECO:0000256" key="2">
    <source>
        <dbReference type="SAM" id="SignalP"/>
    </source>
</evidence>